<reference evidence="1" key="1">
    <citation type="journal article" date="2020" name="Nature">
        <title>Giant virus diversity and host interactions through global metagenomics.</title>
        <authorList>
            <person name="Schulz F."/>
            <person name="Roux S."/>
            <person name="Paez-Espino D."/>
            <person name="Jungbluth S."/>
            <person name="Walsh D.A."/>
            <person name="Denef V.J."/>
            <person name="McMahon K.D."/>
            <person name="Konstantinidis K.T."/>
            <person name="Eloe-Fadrosh E.A."/>
            <person name="Kyrpides N.C."/>
            <person name="Woyke T."/>
        </authorList>
    </citation>
    <scope>NUCLEOTIDE SEQUENCE</scope>
    <source>
        <strain evidence="1">GVMAG-M-3300023179-27</strain>
    </source>
</reference>
<protein>
    <submittedName>
        <fullName evidence="1">Uncharacterized protein</fullName>
    </submittedName>
</protein>
<evidence type="ECO:0000313" key="1">
    <source>
        <dbReference type="EMBL" id="QHT25647.1"/>
    </source>
</evidence>
<organism evidence="1">
    <name type="scientific">viral metagenome</name>
    <dbReference type="NCBI Taxonomy" id="1070528"/>
    <lineage>
        <taxon>unclassified sequences</taxon>
        <taxon>metagenomes</taxon>
        <taxon>organismal metagenomes</taxon>
    </lineage>
</organism>
<dbReference type="AlphaFoldDB" id="A0A6C0E8X4"/>
<name>A0A6C0E8X4_9ZZZZ</name>
<sequence>MSFSSLVEAVNTRFGDNTIELYSDEDIAWRLITLDDLKDFQTHIGLEDYTFTQKFEFLLNVYMNMIVNVSKLFYFIKLNEKNKELTLKHFKLETSKITLKTLTEPFVNNFKKIQYILNVIEVEDNEEVNKELSNYYVRIILSDSPKDAPEYKKYNFDTSKKYGFIGNRNFNERKINALDDVLAICKQNGKTYVINFREYNVIFDEPPKDKIPQMLTKEF</sequence>
<proteinExistence type="predicted"/>
<dbReference type="EMBL" id="MN739773">
    <property type="protein sequence ID" value="QHT25647.1"/>
    <property type="molecule type" value="Genomic_DNA"/>
</dbReference>
<accession>A0A6C0E8X4</accession>